<evidence type="ECO:0000256" key="8">
    <source>
        <dbReference type="SAM" id="MobiDB-lite"/>
    </source>
</evidence>
<keyword evidence="10" id="KW-1185">Reference proteome</keyword>
<dbReference type="GO" id="GO:0006821">
    <property type="term" value="P:chloride transport"/>
    <property type="evidence" value="ECO:0007669"/>
    <property type="project" value="InterPro"/>
</dbReference>
<evidence type="ECO:0000313" key="9">
    <source>
        <dbReference type="EMBL" id="KHN76340.1"/>
    </source>
</evidence>
<comment type="subcellular location">
    <subcellularLocation>
        <location evidence="2">Cytoplasm</location>
    </subcellularLocation>
    <subcellularLocation>
        <location evidence="1">Nucleus</location>
    </subcellularLocation>
</comment>
<dbReference type="GO" id="GO:0045292">
    <property type="term" value="P:mRNA cis splicing, via spliceosome"/>
    <property type="evidence" value="ECO:0007669"/>
    <property type="project" value="TreeGrafter"/>
</dbReference>
<evidence type="ECO:0000256" key="2">
    <source>
        <dbReference type="ARBA" id="ARBA00004496"/>
    </source>
</evidence>
<dbReference type="GO" id="GO:0034715">
    <property type="term" value="C:pICln-Sm protein complex"/>
    <property type="evidence" value="ECO:0007669"/>
    <property type="project" value="InterPro"/>
</dbReference>
<dbReference type="STRING" id="6265.A0A0B2V5S9"/>
<dbReference type="AlphaFoldDB" id="A0A0B2V5S9"/>
<dbReference type="PANTHER" id="PTHR21399">
    <property type="entry name" value="CHLORIDE CONDUCTANCE REGULATORY PROTEIN ICLN"/>
    <property type="match status" value="1"/>
</dbReference>
<feature type="compositionally biased region" description="Acidic residues" evidence="8">
    <location>
        <begin position="252"/>
        <end position="261"/>
    </location>
</feature>
<dbReference type="GO" id="GO:0005886">
    <property type="term" value="C:plasma membrane"/>
    <property type="evidence" value="ECO:0007669"/>
    <property type="project" value="InterPro"/>
</dbReference>
<feature type="region of interest" description="Disordered" evidence="8">
    <location>
        <begin position="131"/>
        <end position="154"/>
    </location>
</feature>
<comment type="caution">
    <text evidence="9">The sequence shown here is derived from an EMBL/GenBank/DDBJ whole genome shotgun (WGS) entry which is preliminary data.</text>
</comment>
<evidence type="ECO:0000313" key="10">
    <source>
        <dbReference type="Proteomes" id="UP000031036"/>
    </source>
</evidence>
<name>A0A0B2V5S9_TOXCA</name>
<dbReference type="GO" id="GO:0000387">
    <property type="term" value="P:spliceosomal snRNP assembly"/>
    <property type="evidence" value="ECO:0007669"/>
    <property type="project" value="InterPro"/>
</dbReference>
<proteinExistence type="inferred from homology"/>
<evidence type="ECO:0000256" key="3">
    <source>
        <dbReference type="ARBA" id="ARBA00007054"/>
    </source>
</evidence>
<evidence type="ECO:0000256" key="4">
    <source>
        <dbReference type="ARBA" id="ARBA00015653"/>
    </source>
</evidence>
<dbReference type="PANTHER" id="PTHR21399:SF0">
    <property type="entry name" value="METHYLOSOME SUBUNIT PICLN"/>
    <property type="match status" value="1"/>
</dbReference>
<accession>A0A0B2V5S9</accession>
<dbReference type="OMA" id="YFMLDHK"/>
<organism evidence="9 10">
    <name type="scientific">Toxocara canis</name>
    <name type="common">Canine roundworm</name>
    <dbReference type="NCBI Taxonomy" id="6265"/>
    <lineage>
        <taxon>Eukaryota</taxon>
        <taxon>Metazoa</taxon>
        <taxon>Ecdysozoa</taxon>
        <taxon>Nematoda</taxon>
        <taxon>Chromadorea</taxon>
        <taxon>Rhabditida</taxon>
        <taxon>Spirurina</taxon>
        <taxon>Ascaridomorpha</taxon>
        <taxon>Ascaridoidea</taxon>
        <taxon>Toxocaridae</taxon>
        <taxon>Toxocara</taxon>
    </lineage>
</organism>
<dbReference type="EMBL" id="JPKZ01002528">
    <property type="protein sequence ID" value="KHN76340.1"/>
    <property type="molecule type" value="Genomic_DNA"/>
</dbReference>
<feature type="region of interest" description="Disordered" evidence="8">
    <location>
        <begin position="235"/>
        <end position="261"/>
    </location>
</feature>
<dbReference type="Proteomes" id="UP000031036">
    <property type="component" value="Unassembled WGS sequence"/>
</dbReference>
<dbReference type="InterPro" id="IPR039924">
    <property type="entry name" value="ICln/Lot5/Saf5"/>
</dbReference>
<dbReference type="GO" id="GO:0034709">
    <property type="term" value="C:methylosome"/>
    <property type="evidence" value="ECO:0007669"/>
    <property type="project" value="InterPro"/>
</dbReference>
<feature type="compositionally biased region" description="Acidic residues" evidence="8">
    <location>
        <begin position="144"/>
        <end position="153"/>
    </location>
</feature>
<dbReference type="GO" id="GO:0005681">
    <property type="term" value="C:spliceosomal complex"/>
    <property type="evidence" value="ECO:0007669"/>
    <property type="project" value="TreeGrafter"/>
</dbReference>
<dbReference type="Pfam" id="PF03517">
    <property type="entry name" value="Voldacs"/>
    <property type="match status" value="1"/>
</dbReference>
<comment type="function">
    <text evidence="7">Involved in both the assembly of spliceosomal snRNPs and the methylation of Sm proteins. Chaperone that regulates the assembly of spliceosomal U1, U2, U4 and U5 small nuclear ribonucleoproteins (snRNPs), the building blocks of the spliceosome, and thereby plays an important role in the splicing of cellular pre-mRNAs. Most spliceosomal snRNPs contain a common set of Sm proteins SNRPB, SNRPD1, SNRPD2, SNRPD3, SNRPE, SNRPF and SNRPG that assemble in a heptameric protein ring on the Sm site of the small nuclear RNA to form the core snRNP (Sm core). In the cytosol, the Sm proteins SNRPD1, SNRPD2, SNRPE, SNRPF and SNRPG are trapped in an inactive 6S pICln-Sm complex by the chaperone CLNS1A that controls the assembly of the core snRNP. Dissociation by the SMN complex of CLNS1A from the trapped Sm proteins and their transfer to an SMN-Sm complex triggers the assembly of core snRNPs and their transport to the nucleus.</text>
</comment>
<sequence>MILLSNVVAPSEGIRISQPQVAAFIETERCGEGDLIISEGSVTWISTQSHQGFSLTYPSIILHAVSRDDSVFPDECLYLLVDATKSEGRRQRRQPEIIFTDISDDFGNIGLCGHEGAAEAGVNSDLNVGLAASGSQNGHQAGALEEEDDDEGTSEVAIRFVPQDKSILSQLYQEMCECQALNPDEGDDFSDESGEGDELAETLAGEQVGQGDGPWFTMEAEGEPELSAEGMANLQRIMAGSRRHQQNGHSESEEEQERMDE</sequence>
<keyword evidence="6" id="KW-0539">Nucleus</keyword>
<protein>
    <recommendedName>
        <fullName evidence="4">Methylosome subunit pICln</fullName>
    </recommendedName>
</protein>
<evidence type="ECO:0000256" key="5">
    <source>
        <dbReference type="ARBA" id="ARBA00022490"/>
    </source>
</evidence>
<evidence type="ECO:0000256" key="6">
    <source>
        <dbReference type="ARBA" id="ARBA00023242"/>
    </source>
</evidence>
<comment type="similarity">
    <text evidence="3">Belongs to the pICln (TC 1.A.47) family.</text>
</comment>
<evidence type="ECO:0000256" key="1">
    <source>
        <dbReference type="ARBA" id="ARBA00004123"/>
    </source>
</evidence>
<dbReference type="GO" id="GO:0006884">
    <property type="term" value="P:cell volume homeostasis"/>
    <property type="evidence" value="ECO:0007669"/>
    <property type="project" value="InterPro"/>
</dbReference>
<dbReference type="InterPro" id="IPR003521">
    <property type="entry name" value="ICln"/>
</dbReference>
<dbReference type="Gene3D" id="2.30.29.30">
    <property type="entry name" value="Pleckstrin-homology domain (PH domain)/Phosphotyrosine-binding domain (PTB)"/>
    <property type="match status" value="1"/>
</dbReference>
<gene>
    <name evidence="9" type="primary">clns1a</name>
    <name evidence="9" type="ORF">Tcan_09945</name>
</gene>
<reference evidence="9 10" key="1">
    <citation type="submission" date="2014-11" db="EMBL/GenBank/DDBJ databases">
        <title>Genetic blueprint of the zoonotic pathogen Toxocara canis.</title>
        <authorList>
            <person name="Zhu X.-Q."/>
            <person name="Korhonen P.K."/>
            <person name="Cai H."/>
            <person name="Young N.D."/>
            <person name="Nejsum P."/>
            <person name="von Samson-Himmelstjerna G."/>
            <person name="Boag P.R."/>
            <person name="Tan P."/>
            <person name="Li Q."/>
            <person name="Min J."/>
            <person name="Yang Y."/>
            <person name="Wang X."/>
            <person name="Fang X."/>
            <person name="Hall R.S."/>
            <person name="Hofmann A."/>
            <person name="Sternberg P.W."/>
            <person name="Jex A.R."/>
            <person name="Gasser R.B."/>
        </authorList>
    </citation>
    <scope>NUCLEOTIDE SEQUENCE [LARGE SCALE GENOMIC DNA]</scope>
    <source>
        <strain evidence="9">PN_DK_2014</strain>
    </source>
</reference>
<dbReference type="PRINTS" id="PR01348">
    <property type="entry name" value="ICLNCHANNEL"/>
</dbReference>
<evidence type="ECO:0000256" key="7">
    <source>
        <dbReference type="ARBA" id="ARBA00045890"/>
    </source>
</evidence>
<dbReference type="GO" id="GO:0005829">
    <property type="term" value="C:cytosol"/>
    <property type="evidence" value="ECO:0007669"/>
    <property type="project" value="InterPro"/>
</dbReference>
<keyword evidence="5" id="KW-0963">Cytoplasm</keyword>
<dbReference type="InterPro" id="IPR011993">
    <property type="entry name" value="PH-like_dom_sf"/>
</dbReference>
<dbReference type="OrthoDB" id="19714at2759"/>